<dbReference type="InterPro" id="IPR013974">
    <property type="entry name" value="SAF"/>
</dbReference>
<dbReference type="InterPro" id="IPR044144">
    <property type="entry name" value="SAF_UxaA/GarD"/>
</dbReference>
<sequence>MAAPHAPSGRAFLQMHPDDDVAIALTELARGTEIADPDGRFRVVLQDDIPFGHKFAIRPIAKGQPVRKYGQVIGAASRDIAPGEHAHVHNIESLRGRGDLARHAGRIQVKGGAGA</sequence>
<keyword evidence="4" id="KW-1185">Reference proteome</keyword>
<evidence type="ECO:0000313" key="3">
    <source>
        <dbReference type="EMBL" id="GGJ08731.1"/>
    </source>
</evidence>
<dbReference type="InterPro" id="IPR052172">
    <property type="entry name" value="UxaA_altronate/galactarate_dh"/>
</dbReference>
<dbReference type="PANTHER" id="PTHR30536:SF5">
    <property type="entry name" value="ALTRONATE DEHYDRATASE"/>
    <property type="match status" value="1"/>
</dbReference>
<dbReference type="GO" id="GO:0019698">
    <property type="term" value="P:D-galacturonate catabolic process"/>
    <property type="evidence" value="ECO:0007669"/>
    <property type="project" value="TreeGrafter"/>
</dbReference>
<reference evidence="3" key="2">
    <citation type="submission" date="2020-09" db="EMBL/GenBank/DDBJ databases">
        <authorList>
            <person name="Sun Q."/>
            <person name="Ohkuma M."/>
        </authorList>
    </citation>
    <scope>NUCLEOTIDE SEQUENCE</scope>
    <source>
        <strain evidence="3">JCM 18487</strain>
    </source>
</reference>
<gene>
    <name evidence="3" type="ORF">GCM10010885_17340</name>
</gene>
<accession>A0A917NL59</accession>
<dbReference type="SMART" id="SM00858">
    <property type="entry name" value="SAF"/>
    <property type="match status" value="1"/>
</dbReference>
<proteinExistence type="predicted"/>
<dbReference type="Pfam" id="PF08666">
    <property type="entry name" value="SAF"/>
    <property type="match status" value="1"/>
</dbReference>
<protein>
    <recommendedName>
        <fullName evidence="2">SAF domain-containing protein</fullName>
    </recommendedName>
</protein>
<dbReference type="RefSeq" id="WP_188882470.1">
    <property type="nucleotide sequence ID" value="NZ_BMOY01000026.1"/>
</dbReference>
<dbReference type="EMBL" id="BMOY01000026">
    <property type="protein sequence ID" value="GGJ08731.1"/>
    <property type="molecule type" value="Genomic_DNA"/>
</dbReference>
<keyword evidence="1" id="KW-0456">Lyase</keyword>
<dbReference type="Proteomes" id="UP000637695">
    <property type="component" value="Unassembled WGS sequence"/>
</dbReference>
<name>A0A917NL59_9BACL</name>
<organism evidence="3 4">
    <name type="scientific">Alicyclobacillus cellulosilyticus</name>
    <dbReference type="NCBI Taxonomy" id="1003997"/>
    <lineage>
        <taxon>Bacteria</taxon>
        <taxon>Bacillati</taxon>
        <taxon>Bacillota</taxon>
        <taxon>Bacilli</taxon>
        <taxon>Bacillales</taxon>
        <taxon>Alicyclobacillaceae</taxon>
        <taxon>Alicyclobacillus</taxon>
    </lineage>
</organism>
<dbReference type="GO" id="GO:0016829">
    <property type="term" value="F:lyase activity"/>
    <property type="evidence" value="ECO:0007669"/>
    <property type="project" value="UniProtKB-KW"/>
</dbReference>
<dbReference type="Gene3D" id="2.30.130.110">
    <property type="match status" value="1"/>
</dbReference>
<feature type="domain" description="SAF" evidence="2">
    <location>
        <begin position="19"/>
        <end position="92"/>
    </location>
</feature>
<evidence type="ECO:0000313" key="4">
    <source>
        <dbReference type="Proteomes" id="UP000637695"/>
    </source>
</evidence>
<reference evidence="3" key="1">
    <citation type="journal article" date="2014" name="Int. J. Syst. Evol. Microbiol.">
        <title>Complete genome sequence of Corynebacterium casei LMG S-19264T (=DSM 44701T), isolated from a smear-ripened cheese.</title>
        <authorList>
            <consortium name="US DOE Joint Genome Institute (JGI-PGF)"/>
            <person name="Walter F."/>
            <person name="Albersmeier A."/>
            <person name="Kalinowski J."/>
            <person name="Ruckert C."/>
        </authorList>
    </citation>
    <scope>NUCLEOTIDE SEQUENCE</scope>
    <source>
        <strain evidence="3">JCM 18487</strain>
    </source>
</reference>
<dbReference type="CDD" id="cd11613">
    <property type="entry name" value="SAF_AH_GD"/>
    <property type="match status" value="1"/>
</dbReference>
<dbReference type="AlphaFoldDB" id="A0A917NL59"/>
<dbReference type="PANTHER" id="PTHR30536">
    <property type="entry name" value="ALTRONATE/GALACTARATE DEHYDRATASE"/>
    <property type="match status" value="1"/>
</dbReference>
<evidence type="ECO:0000259" key="2">
    <source>
        <dbReference type="SMART" id="SM00858"/>
    </source>
</evidence>
<evidence type="ECO:0000256" key="1">
    <source>
        <dbReference type="ARBA" id="ARBA00023239"/>
    </source>
</evidence>
<comment type="caution">
    <text evidence="3">The sequence shown here is derived from an EMBL/GenBank/DDBJ whole genome shotgun (WGS) entry which is preliminary data.</text>
</comment>